<protein>
    <submittedName>
        <fullName evidence="2">Uncharacterized protein</fullName>
    </submittedName>
</protein>
<sequence>MPSFQQRIKNYEKIVKIKHPPKQISEEDKLLRSLQLEMNRNADQLKQDKYRQKIDALIKKAKFKILLSKEIMGKPAESSADTSTNVLFKKKNLTEECNLDQYNLAKIQKNRKILKKRCTKRNPLLSSSLQTKSQNLSVDSNKTHTKVIRQRRVNNRHKKLKLHQSLENSISSTVQHRRTDSENSGSTTKYNKDPIKIIDCRPVTPPEISNLITRIKQKVNRIQILKIVTGSDDENLTIQI</sequence>
<dbReference type="Proteomes" id="UP001295684">
    <property type="component" value="Unassembled WGS sequence"/>
</dbReference>
<feature type="region of interest" description="Disordered" evidence="1">
    <location>
        <begin position="167"/>
        <end position="190"/>
    </location>
</feature>
<dbReference type="EMBL" id="CAMPGE010005319">
    <property type="protein sequence ID" value="CAI2364170.1"/>
    <property type="molecule type" value="Genomic_DNA"/>
</dbReference>
<reference evidence="2" key="1">
    <citation type="submission" date="2023-07" db="EMBL/GenBank/DDBJ databases">
        <authorList>
            <consortium name="AG Swart"/>
            <person name="Singh M."/>
            <person name="Singh A."/>
            <person name="Seah K."/>
            <person name="Emmerich C."/>
        </authorList>
    </citation>
    <scope>NUCLEOTIDE SEQUENCE</scope>
    <source>
        <strain evidence="2">DP1</strain>
    </source>
</reference>
<dbReference type="AlphaFoldDB" id="A0AAD1XB95"/>
<gene>
    <name evidence="2" type="ORF">ECRASSUSDP1_LOCUS5513</name>
</gene>
<organism evidence="2 3">
    <name type="scientific">Euplotes crassus</name>
    <dbReference type="NCBI Taxonomy" id="5936"/>
    <lineage>
        <taxon>Eukaryota</taxon>
        <taxon>Sar</taxon>
        <taxon>Alveolata</taxon>
        <taxon>Ciliophora</taxon>
        <taxon>Intramacronucleata</taxon>
        <taxon>Spirotrichea</taxon>
        <taxon>Hypotrichia</taxon>
        <taxon>Euplotida</taxon>
        <taxon>Euplotidae</taxon>
        <taxon>Moneuplotes</taxon>
    </lineage>
</organism>
<accession>A0AAD1XB95</accession>
<evidence type="ECO:0000313" key="2">
    <source>
        <dbReference type="EMBL" id="CAI2364170.1"/>
    </source>
</evidence>
<name>A0AAD1XB95_EUPCR</name>
<keyword evidence="3" id="KW-1185">Reference proteome</keyword>
<comment type="caution">
    <text evidence="2">The sequence shown here is derived from an EMBL/GenBank/DDBJ whole genome shotgun (WGS) entry which is preliminary data.</text>
</comment>
<evidence type="ECO:0000313" key="3">
    <source>
        <dbReference type="Proteomes" id="UP001295684"/>
    </source>
</evidence>
<proteinExistence type="predicted"/>
<evidence type="ECO:0000256" key="1">
    <source>
        <dbReference type="SAM" id="MobiDB-lite"/>
    </source>
</evidence>